<reference evidence="2 3" key="1">
    <citation type="submission" date="2017-07" db="EMBL/GenBank/DDBJ databases">
        <authorList>
            <person name="Sun Z.S."/>
            <person name="Albrecht U."/>
            <person name="Echele G."/>
            <person name="Lee C.C."/>
        </authorList>
    </citation>
    <scope>NUCLEOTIDE SEQUENCE [LARGE SCALE GENOMIC DNA]</scope>
    <source>
        <strain evidence="2 3">CGMCC 1.12672</strain>
    </source>
</reference>
<gene>
    <name evidence="2" type="ORF">SAMN06297144_1800</name>
</gene>
<dbReference type="AlphaFoldDB" id="A0A285R2X5"/>
<feature type="transmembrane region" description="Helical" evidence="1">
    <location>
        <begin position="148"/>
        <end position="168"/>
    </location>
</feature>
<dbReference type="PIRSF" id="PIRSF033239">
    <property type="entry name" value="ExoD"/>
    <property type="match status" value="1"/>
</dbReference>
<dbReference type="OrthoDB" id="7949130at2"/>
<name>A0A285R2X5_9SPHN</name>
<feature type="transmembrane region" description="Helical" evidence="1">
    <location>
        <begin position="120"/>
        <end position="142"/>
    </location>
</feature>
<feature type="transmembrane region" description="Helical" evidence="1">
    <location>
        <begin position="54"/>
        <end position="77"/>
    </location>
</feature>
<keyword evidence="1" id="KW-1133">Transmembrane helix</keyword>
<dbReference type="EMBL" id="OBMI01000002">
    <property type="protein sequence ID" value="SOB86692.1"/>
    <property type="molecule type" value="Genomic_DNA"/>
</dbReference>
<evidence type="ECO:0000256" key="1">
    <source>
        <dbReference type="SAM" id="Phobius"/>
    </source>
</evidence>
<protein>
    <submittedName>
        <fullName evidence="2">Uncharacterized conserved protein</fullName>
    </submittedName>
</protein>
<sequence length="200" mass="20801">MADDPHSIGDILDGLEKLADEEEQVSLGDAVEAFGNRSYGPFLLVPALIEMSPIGGIPGLPTVLAAIIILFAVQMVFGRKHIWLPGFLANRSISAEKVKKATDKLRGTARFFDRWFHGRLPALTTGPFVRVAAVGSMLLALTVPPLELLPFASTAPMAAIAAFGLALLVRDGVLMIAAIVLAGVAAAVGIGFVGSGGQSG</sequence>
<dbReference type="PANTHER" id="PTHR41795:SF1">
    <property type="entry name" value="EXOPOLYSACCHARIDE SYNTHESIS PROTEIN"/>
    <property type="match status" value="1"/>
</dbReference>
<dbReference type="PANTHER" id="PTHR41795">
    <property type="entry name" value="EXOPOLYSACCHARIDE SYNTHESIS PROTEIN"/>
    <property type="match status" value="1"/>
</dbReference>
<dbReference type="Pfam" id="PF06055">
    <property type="entry name" value="ExoD"/>
    <property type="match status" value="1"/>
</dbReference>
<dbReference type="RefSeq" id="WP_097063685.1">
    <property type="nucleotide sequence ID" value="NZ_OBMI01000002.1"/>
</dbReference>
<keyword evidence="3" id="KW-1185">Reference proteome</keyword>
<evidence type="ECO:0000313" key="2">
    <source>
        <dbReference type="EMBL" id="SOB86692.1"/>
    </source>
</evidence>
<organism evidence="2 3">
    <name type="scientific">Sphingomonas guangdongensis</name>
    <dbReference type="NCBI Taxonomy" id="1141890"/>
    <lineage>
        <taxon>Bacteria</taxon>
        <taxon>Pseudomonadati</taxon>
        <taxon>Pseudomonadota</taxon>
        <taxon>Alphaproteobacteria</taxon>
        <taxon>Sphingomonadales</taxon>
        <taxon>Sphingomonadaceae</taxon>
        <taxon>Sphingomonas</taxon>
    </lineage>
</organism>
<keyword evidence="1" id="KW-0472">Membrane</keyword>
<accession>A0A285R2X5</accession>
<feature type="transmembrane region" description="Helical" evidence="1">
    <location>
        <begin position="173"/>
        <end position="194"/>
    </location>
</feature>
<evidence type="ECO:0000313" key="3">
    <source>
        <dbReference type="Proteomes" id="UP000219494"/>
    </source>
</evidence>
<keyword evidence="1" id="KW-0812">Transmembrane</keyword>
<dbReference type="Proteomes" id="UP000219494">
    <property type="component" value="Unassembled WGS sequence"/>
</dbReference>
<dbReference type="InterPro" id="IPR010331">
    <property type="entry name" value="ExoD"/>
</dbReference>
<proteinExistence type="predicted"/>